<dbReference type="SUPFAM" id="SSF53850">
    <property type="entry name" value="Periplasmic binding protein-like II"/>
    <property type="match status" value="1"/>
</dbReference>
<accession>A0ABZ3F1N1</accession>
<evidence type="ECO:0000313" key="3">
    <source>
        <dbReference type="Proteomes" id="UP001451571"/>
    </source>
</evidence>
<feature type="domain" description="Solute-binding protein family 3/N-terminal" evidence="1">
    <location>
        <begin position="1"/>
        <end position="210"/>
    </location>
</feature>
<dbReference type="Gene3D" id="3.40.190.10">
    <property type="entry name" value="Periplasmic binding protein-like II"/>
    <property type="match status" value="2"/>
</dbReference>
<dbReference type="SMART" id="SM00062">
    <property type="entry name" value="PBPb"/>
    <property type="match status" value="1"/>
</dbReference>
<evidence type="ECO:0000259" key="1">
    <source>
        <dbReference type="SMART" id="SM00062"/>
    </source>
</evidence>
<name>A0ABZ3F1N1_9FIRM</name>
<dbReference type="EMBL" id="CP146256">
    <property type="protein sequence ID" value="XAH76448.1"/>
    <property type="molecule type" value="Genomic_DNA"/>
</dbReference>
<proteinExistence type="predicted"/>
<organism evidence="2 3">
    <name type="scientific">Kineothrix sedimenti</name>
    <dbReference type="NCBI Taxonomy" id="3123317"/>
    <lineage>
        <taxon>Bacteria</taxon>
        <taxon>Bacillati</taxon>
        <taxon>Bacillota</taxon>
        <taxon>Clostridia</taxon>
        <taxon>Lachnospirales</taxon>
        <taxon>Lachnospiraceae</taxon>
        <taxon>Kineothrix</taxon>
    </lineage>
</organism>
<dbReference type="RefSeq" id="WP_342760026.1">
    <property type="nucleotide sequence ID" value="NZ_CP146256.1"/>
</dbReference>
<sequence>MAQEKGFFDEAGLQVTLQSFSSPNDRNAAVQAMSLDAAIGDVMTAAAFADNGIPMKITSDISEDFKILSSPNSGITSMEQLSGKKVSLVPNFILEYIMDEFAAEYGFSYEIVEIPSFSGRSEALMSDQIDGVVFTEPQAGMLVEQGAHLLGSSKEAGIKGGVIMFTEDTITNKPEAVKAFYSAYNAAIDYMNETDASKYSDLLAQYQFPEAIGGYLASQNGTFAYAGAIAEDQFEHIIEWTKNKELIGKSYTYEELTDFSFLP</sequence>
<dbReference type="InterPro" id="IPR027939">
    <property type="entry name" value="NMT1/THI5"/>
</dbReference>
<dbReference type="PANTHER" id="PTHR31528:SF3">
    <property type="entry name" value="THIAMINE BIOSYNTHESIS PROTEIN HI_0357-RELATED"/>
    <property type="match status" value="1"/>
</dbReference>
<dbReference type="InterPro" id="IPR015168">
    <property type="entry name" value="SsuA/THI5"/>
</dbReference>
<protein>
    <submittedName>
        <fullName evidence="2">ABC transporter substrate-binding protein</fullName>
    </submittedName>
</protein>
<dbReference type="InterPro" id="IPR001638">
    <property type="entry name" value="Solute-binding_3/MltF_N"/>
</dbReference>
<reference evidence="2 3" key="1">
    <citation type="submission" date="2024-02" db="EMBL/GenBank/DDBJ databases">
        <title>Bacterial strain from lacustrine sediment.</title>
        <authorList>
            <person name="Petit C."/>
            <person name="Fadhlaoui K."/>
        </authorList>
    </citation>
    <scope>NUCLEOTIDE SEQUENCE [LARGE SCALE GENOMIC DNA]</scope>
    <source>
        <strain evidence="2 3">IPX-CK</strain>
    </source>
</reference>
<dbReference type="Pfam" id="PF09084">
    <property type="entry name" value="NMT1"/>
    <property type="match status" value="1"/>
</dbReference>
<gene>
    <name evidence="2" type="ORF">V6984_15720</name>
</gene>
<keyword evidence="3" id="KW-1185">Reference proteome</keyword>
<dbReference type="PANTHER" id="PTHR31528">
    <property type="entry name" value="4-AMINO-5-HYDROXYMETHYL-2-METHYLPYRIMIDINE PHOSPHATE SYNTHASE THI11-RELATED"/>
    <property type="match status" value="1"/>
</dbReference>
<dbReference type="Proteomes" id="UP001451571">
    <property type="component" value="Chromosome"/>
</dbReference>
<evidence type="ECO:0000313" key="2">
    <source>
        <dbReference type="EMBL" id="XAH76448.1"/>
    </source>
</evidence>